<keyword evidence="3" id="KW-0560">Oxidoreductase</keyword>
<dbReference type="PANTHER" id="PTHR13887:SF14">
    <property type="entry name" value="DISULFIDE BOND FORMATION PROTEIN D"/>
    <property type="match status" value="1"/>
</dbReference>
<sequence length="230" mass="25080">MENSNNNFLVPVAILIAGALIVWGIISNDGSNSNNNNDDGTATTTSMKPVSADDHILGSPDADLVIVEYSDLECPFCKNFHFTTKKIMDEYGKTGKVALVFRHFPLDQLHSQARGEAIATECAAKLGGNEKFWEYMDELFTVTPSNNGLDLKQLPVIAEKVGLDTEEFMTCLNDPAMAQKVEDQFQDGISAGARGTPYSLILDKDGGKTVINGAQPYEVVKQMIDSLLVR</sequence>
<keyword evidence="4" id="KW-1015">Disulfide bond</keyword>
<dbReference type="InterPro" id="IPR012336">
    <property type="entry name" value="Thioredoxin-like_fold"/>
</dbReference>
<dbReference type="Gene3D" id="3.40.30.10">
    <property type="entry name" value="Glutaredoxin"/>
    <property type="match status" value="1"/>
</dbReference>
<protein>
    <recommendedName>
        <fullName evidence="7">Thioredoxin domain-containing protein</fullName>
    </recommendedName>
</protein>
<dbReference type="AlphaFoldDB" id="A0A1F5ERW6"/>
<evidence type="ECO:0000256" key="1">
    <source>
        <dbReference type="ARBA" id="ARBA00005791"/>
    </source>
</evidence>
<proteinExistence type="inferred from homology"/>
<dbReference type="PROSITE" id="PS51352">
    <property type="entry name" value="THIOREDOXIN_2"/>
    <property type="match status" value="1"/>
</dbReference>
<dbReference type="PANTHER" id="PTHR13887">
    <property type="entry name" value="GLUTATHIONE S-TRANSFERASE KAPPA"/>
    <property type="match status" value="1"/>
</dbReference>
<feature type="domain" description="Thioredoxin" evidence="7">
    <location>
        <begin position="31"/>
        <end position="229"/>
    </location>
</feature>
<feature type="transmembrane region" description="Helical" evidence="6">
    <location>
        <begin position="7"/>
        <end position="26"/>
    </location>
</feature>
<dbReference type="InterPro" id="IPR013766">
    <property type="entry name" value="Thioredoxin_domain"/>
</dbReference>
<accession>A0A1F5ERW6</accession>
<evidence type="ECO:0000313" key="8">
    <source>
        <dbReference type="EMBL" id="OGD69914.1"/>
    </source>
</evidence>
<comment type="caution">
    <text evidence="8">The sequence shown here is derived from an EMBL/GenBank/DDBJ whole genome shotgun (WGS) entry which is preliminary data.</text>
</comment>
<evidence type="ECO:0000256" key="3">
    <source>
        <dbReference type="ARBA" id="ARBA00023002"/>
    </source>
</evidence>
<comment type="similarity">
    <text evidence="1">Belongs to the thioredoxin family. DsbA subfamily.</text>
</comment>
<keyword evidence="6" id="KW-1133">Transmembrane helix</keyword>
<evidence type="ECO:0000256" key="5">
    <source>
        <dbReference type="ARBA" id="ARBA00023284"/>
    </source>
</evidence>
<dbReference type="Pfam" id="PF13462">
    <property type="entry name" value="Thioredoxin_4"/>
    <property type="match status" value="1"/>
</dbReference>
<evidence type="ECO:0000313" key="9">
    <source>
        <dbReference type="Proteomes" id="UP000186545"/>
    </source>
</evidence>
<dbReference type="EMBL" id="MFAD01000030">
    <property type="protein sequence ID" value="OGD69914.1"/>
    <property type="molecule type" value="Genomic_DNA"/>
</dbReference>
<keyword evidence="6" id="KW-0472">Membrane</keyword>
<dbReference type="InterPro" id="IPR036249">
    <property type="entry name" value="Thioredoxin-like_sf"/>
</dbReference>
<evidence type="ECO:0000259" key="7">
    <source>
        <dbReference type="PROSITE" id="PS51352"/>
    </source>
</evidence>
<dbReference type="GO" id="GO:0016491">
    <property type="term" value="F:oxidoreductase activity"/>
    <property type="evidence" value="ECO:0007669"/>
    <property type="project" value="UniProtKB-KW"/>
</dbReference>
<dbReference type="Proteomes" id="UP000186545">
    <property type="component" value="Unassembled WGS sequence"/>
</dbReference>
<keyword evidence="5" id="KW-0676">Redox-active center</keyword>
<evidence type="ECO:0000256" key="4">
    <source>
        <dbReference type="ARBA" id="ARBA00023157"/>
    </source>
</evidence>
<reference evidence="8 9" key="1">
    <citation type="journal article" date="2016" name="Nat. Commun.">
        <title>Thousands of microbial genomes shed light on interconnected biogeochemical processes in an aquifer system.</title>
        <authorList>
            <person name="Anantharaman K."/>
            <person name="Brown C.T."/>
            <person name="Hug L.A."/>
            <person name="Sharon I."/>
            <person name="Castelle C.J."/>
            <person name="Probst A.J."/>
            <person name="Thomas B.C."/>
            <person name="Singh A."/>
            <person name="Wilkins M.J."/>
            <person name="Karaoz U."/>
            <person name="Brodie E.L."/>
            <person name="Williams K.H."/>
            <person name="Hubbard S.S."/>
            <person name="Banfield J.F."/>
        </authorList>
    </citation>
    <scope>NUCLEOTIDE SEQUENCE [LARGE SCALE GENOMIC DNA]</scope>
</reference>
<gene>
    <name evidence="8" type="ORF">A3I18_00760</name>
</gene>
<name>A0A1F5ERW6_9BACT</name>
<evidence type="ECO:0000256" key="2">
    <source>
        <dbReference type="ARBA" id="ARBA00022729"/>
    </source>
</evidence>
<keyword evidence="2" id="KW-0732">Signal</keyword>
<dbReference type="SUPFAM" id="SSF52833">
    <property type="entry name" value="Thioredoxin-like"/>
    <property type="match status" value="1"/>
</dbReference>
<evidence type="ECO:0000256" key="6">
    <source>
        <dbReference type="SAM" id="Phobius"/>
    </source>
</evidence>
<organism evidence="8 9">
    <name type="scientific">Candidatus Campbellbacteria bacterium RIFCSPLOWO2_02_FULL_35_11</name>
    <dbReference type="NCBI Taxonomy" id="1797581"/>
    <lineage>
        <taxon>Bacteria</taxon>
        <taxon>Candidatus Campbelliibacteriota</taxon>
    </lineage>
</organism>
<keyword evidence="6" id="KW-0812">Transmembrane</keyword>